<dbReference type="EMBL" id="CAJNIZ010000048">
    <property type="protein sequence ID" value="CAE7152149.1"/>
    <property type="molecule type" value="Genomic_DNA"/>
</dbReference>
<sequence>FPPTIYYKIYTHGNVVDLGSFAPRDYHLERQTQETGLAVPGDHNWYRRIENNGWRPLAVRLKNTSASLEDEEMEKLTARRPPRKFHYSKLRRRADMERIRKLRKIEWFQKLYGVSQASQEMLSEVSPTSPIFP</sequence>
<keyword evidence="2" id="KW-1185">Reference proteome</keyword>
<dbReference type="PANTHER" id="PTHR33504">
    <property type="entry name" value="NADH DEHYDROGENASE (UBIQUINONE) 1 BETA SUBCOMPLEX, 4"/>
    <property type="match status" value="1"/>
</dbReference>
<dbReference type="OrthoDB" id="447385at2759"/>
<dbReference type="PANTHER" id="PTHR33504:SF2">
    <property type="entry name" value="PROTEIN MFI"/>
    <property type="match status" value="1"/>
</dbReference>
<proteinExistence type="predicted"/>
<feature type="non-terminal residue" evidence="1">
    <location>
        <position position="1"/>
    </location>
</feature>
<name>A0A812ILI9_SYMPI</name>
<evidence type="ECO:0000313" key="1">
    <source>
        <dbReference type="EMBL" id="CAE7152149.1"/>
    </source>
</evidence>
<organism evidence="1 2">
    <name type="scientific">Symbiodinium pilosum</name>
    <name type="common">Dinoflagellate</name>
    <dbReference type="NCBI Taxonomy" id="2952"/>
    <lineage>
        <taxon>Eukaryota</taxon>
        <taxon>Sar</taxon>
        <taxon>Alveolata</taxon>
        <taxon>Dinophyceae</taxon>
        <taxon>Suessiales</taxon>
        <taxon>Symbiodiniaceae</taxon>
        <taxon>Symbiodinium</taxon>
    </lineage>
</organism>
<feature type="non-terminal residue" evidence="1">
    <location>
        <position position="133"/>
    </location>
</feature>
<accession>A0A812ILI9</accession>
<dbReference type="Proteomes" id="UP000649617">
    <property type="component" value="Unassembled WGS sequence"/>
</dbReference>
<comment type="caution">
    <text evidence="1">The sequence shown here is derived from an EMBL/GenBank/DDBJ whole genome shotgun (WGS) entry which is preliminary data.</text>
</comment>
<evidence type="ECO:0000313" key="2">
    <source>
        <dbReference type="Proteomes" id="UP000649617"/>
    </source>
</evidence>
<reference evidence="1" key="1">
    <citation type="submission" date="2021-02" db="EMBL/GenBank/DDBJ databases">
        <authorList>
            <person name="Dougan E. K."/>
            <person name="Rhodes N."/>
            <person name="Thang M."/>
            <person name="Chan C."/>
        </authorList>
    </citation>
    <scope>NUCLEOTIDE SEQUENCE</scope>
</reference>
<dbReference type="AlphaFoldDB" id="A0A812ILI9"/>
<gene>
    <name evidence="1" type="primary">Mfi</name>
    <name evidence="1" type="ORF">SPIL2461_LOCUS230</name>
</gene>
<protein>
    <submittedName>
        <fullName evidence="1">Mfi protein</fullName>
    </submittedName>
</protein>